<dbReference type="AlphaFoldDB" id="A0A1Y1Y6W8"/>
<evidence type="ECO:0000256" key="7">
    <source>
        <dbReference type="SAM" id="Coils"/>
    </source>
</evidence>
<evidence type="ECO:0000256" key="8">
    <source>
        <dbReference type="SAM" id="MobiDB-lite"/>
    </source>
</evidence>
<evidence type="ECO:0000256" key="4">
    <source>
        <dbReference type="ARBA" id="ARBA00022801"/>
    </source>
</evidence>
<dbReference type="OrthoDB" id="2420415at2759"/>
<keyword evidence="11" id="KW-1185">Reference proteome</keyword>
<dbReference type="Proteomes" id="UP000193498">
    <property type="component" value="Unassembled WGS sequence"/>
</dbReference>
<dbReference type="PANTHER" id="PTHR43982:SF6">
    <property type="entry name" value="UBIQUITIN CARBOXYL-TERMINAL HYDROLASE 2-RELATED"/>
    <property type="match status" value="1"/>
</dbReference>
<dbReference type="GO" id="GO:0043161">
    <property type="term" value="P:proteasome-mediated ubiquitin-dependent protein catabolic process"/>
    <property type="evidence" value="ECO:0007669"/>
    <property type="project" value="InterPro"/>
</dbReference>
<keyword evidence="5 6" id="KW-0788">Thiol protease</keyword>
<evidence type="ECO:0000313" key="11">
    <source>
        <dbReference type="Proteomes" id="UP000193498"/>
    </source>
</evidence>
<dbReference type="SUPFAM" id="SSF54001">
    <property type="entry name" value="Cysteine proteinases"/>
    <property type="match status" value="1"/>
</dbReference>
<protein>
    <recommendedName>
        <fullName evidence="6">Ubiquitin carboxyl-terminal hydrolase</fullName>
        <ecNumber evidence="6">3.4.19.12</ecNumber>
    </recommendedName>
</protein>
<dbReference type="PROSITE" id="PS50235">
    <property type="entry name" value="USP_3"/>
    <property type="match status" value="1"/>
</dbReference>
<evidence type="ECO:0000259" key="9">
    <source>
        <dbReference type="PROSITE" id="PS50235"/>
    </source>
</evidence>
<keyword evidence="2 6" id="KW-0645">Protease</keyword>
<dbReference type="Pfam" id="PF00443">
    <property type="entry name" value="UCH"/>
    <property type="match status" value="1"/>
</dbReference>
<feature type="coiled-coil region" evidence="7">
    <location>
        <begin position="740"/>
        <end position="767"/>
    </location>
</feature>
<dbReference type="PROSITE" id="PS00973">
    <property type="entry name" value="USP_2"/>
    <property type="match status" value="1"/>
</dbReference>
<evidence type="ECO:0000256" key="2">
    <source>
        <dbReference type="ARBA" id="ARBA00022670"/>
    </source>
</evidence>
<reference evidence="10 11" key="1">
    <citation type="submission" date="2016-07" db="EMBL/GenBank/DDBJ databases">
        <title>Pervasive Adenine N6-methylation of Active Genes in Fungi.</title>
        <authorList>
            <consortium name="DOE Joint Genome Institute"/>
            <person name="Mondo S.J."/>
            <person name="Dannebaum R.O."/>
            <person name="Kuo R.C."/>
            <person name="Labutti K."/>
            <person name="Haridas S."/>
            <person name="Kuo A."/>
            <person name="Salamov A."/>
            <person name="Ahrendt S.R."/>
            <person name="Lipzen A."/>
            <person name="Sullivan W."/>
            <person name="Andreopoulos W.B."/>
            <person name="Clum A."/>
            <person name="Lindquist E."/>
            <person name="Daum C."/>
            <person name="Ramamoorthy G.K."/>
            <person name="Gryganskyi A."/>
            <person name="Culley D."/>
            <person name="Magnuson J.K."/>
            <person name="James T.Y."/>
            <person name="O'Malley M.A."/>
            <person name="Stajich J.E."/>
            <person name="Spatafora J.W."/>
            <person name="Visel A."/>
            <person name="Grigoriev I.V."/>
        </authorList>
    </citation>
    <scope>NUCLEOTIDE SEQUENCE [LARGE SCALE GENOMIC DNA]</scope>
    <source>
        <strain evidence="10 11">CBS 931.73</strain>
    </source>
</reference>
<feature type="domain" description="USP" evidence="9">
    <location>
        <begin position="384"/>
        <end position="916"/>
    </location>
</feature>
<name>A0A1Y1Y6W8_9FUNG</name>
<proteinExistence type="inferred from homology"/>
<dbReference type="EC" id="3.4.19.12" evidence="6"/>
<dbReference type="InterPro" id="IPR001394">
    <property type="entry name" value="Peptidase_C19_UCH"/>
</dbReference>
<comment type="catalytic activity">
    <reaction evidence="1 6">
        <text>Thiol-dependent hydrolysis of ester, thioester, amide, peptide and isopeptide bonds formed by the C-terminal Gly of ubiquitin (a 76-residue protein attached to proteins as an intracellular targeting signal).</text>
        <dbReference type="EC" id="3.4.19.12"/>
    </reaction>
</comment>
<dbReference type="Gene3D" id="3.90.70.10">
    <property type="entry name" value="Cysteine proteinases"/>
    <property type="match status" value="2"/>
</dbReference>
<evidence type="ECO:0000313" key="10">
    <source>
        <dbReference type="EMBL" id="ORX93747.1"/>
    </source>
</evidence>
<keyword evidence="3 6" id="KW-0833">Ubl conjugation pathway</keyword>
<organism evidence="10 11">
    <name type="scientific">Basidiobolus meristosporus CBS 931.73</name>
    <dbReference type="NCBI Taxonomy" id="1314790"/>
    <lineage>
        <taxon>Eukaryota</taxon>
        <taxon>Fungi</taxon>
        <taxon>Fungi incertae sedis</taxon>
        <taxon>Zoopagomycota</taxon>
        <taxon>Entomophthoromycotina</taxon>
        <taxon>Basidiobolomycetes</taxon>
        <taxon>Basidiobolales</taxon>
        <taxon>Basidiobolaceae</taxon>
        <taxon>Basidiobolus</taxon>
    </lineage>
</organism>
<dbReference type="GO" id="GO:0016579">
    <property type="term" value="P:protein deubiquitination"/>
    <property type="evidence" value="ECO:0007669"/>
    <property type="project" value="InterPro"/>
</dbReference>
<feature type="compositionally biased region" description="Polar residues" evidence="8">
    <location>
        <begin position="532"/>
        <end position="547"/>
    </location>
</feature>
<dbReference type="InParanoid" id="A0A1Y1Y6W8"/>
<evidence type="ECO:0000256" key="6">
    <source>
        <dbReference type="RuleBase" id="RU366025"/>
    </source>
</evidence>
<keyword evidence="4 6" id="KW-0378">Hydrolase</keyword>
<feature type="coiled-coil region" evidence="7">
    <location>
        <begin position="805"/>
        <end position="846"/>
    </location>
</feature>
<dbReference type="InterPro" id="IPR028889">
    <property type="entry name" value="USP"/>
</dbReference>
<accession>A0A1Y1Y6W8</accession>
<evidence type="ECO:0000256" key="3">
    <source>
        <dbReference type="ARBA" id="ARBA00022786"/>
    </source>
</evidence>
<dbReference type="SUPFAM" id="SSF143503">
    <property type="entry name" value="PUG domain-like"/>
    <property type="match status" value="1"/>
</dbReference>
<dbReference type="STRING" id="1314790.A0A1Y1Y6W8"/>
<comment type="caution">
    <text evidence="10">The sequence shown here is derived from an EMBL/GenBank/DDBJ whole genome shotgun (WGS) entry which is preliminary data.</text>
</comment>
<dbReference type="InterPro" id="IPR018200">
    <property type="entry name" value="USP_CS"/>
</dbReference>
<dbReference type="CDD" id="cd02666">
    <property type="entry name" value="Peptidase_C19J"/>
    <property type="match status" value="1"/>
</dbReference>
<dbReference type="InterPro" id="IPR025305">
    <property type="entry name" value="UCH_repeat_domain"/>
</dbReference>
<dbReference type="GO" id="GO:0070628">
    <property type="term" value="F:proteasome binding"/>
    <property type="evidence" value="ECO:0007669"/>
    <property type="project" value="TreeGrafter"/>
</dbReference>
<feature type="region of interest" description="Disordered" evidence="8">
    <location>
        <begin position="474"/>
        <end position="586"/>
    </location>
</feature>
<dbReference type="InterPro" id="IPR036339">
    <property type="entry name" value="PUB-like_dom_sf"/>
</dbReference>
<dbReference type="PANTHER" id="PTHR43982">
    <property type="entry name" value="UBIQUITIN CARBOXYL-TERMINAL HYDROLASE"/>
    <property type="match status" value="1"/>
</dbReference>
<gene>
    <name evidence="10" type="ORF">K493DRAFT_408298</name>
</gene>
<dbReference type="GO" id="GO:0004843">
    <property type="term" value="F:cysteine-type deubiquitinase activity"/>
    <property type="evidence" value="ECO:0007669"/>
    <property type="project" value="UniProtKB-UniRule"/>
</dbReference>
<dbReference type="InterPro" id="IPR038765">
    <property type="entry name" value="Papain-like_cys_pep_sf"/>
</dbReference>
<comment type="similarity">
    <text evidence="6">Belongs to the peptidase C19 family.</text>
</comment>
<evidence type="ECO:0000256" key="5">
    <source>
        <dbReference type="ARBA" id="ARBA00022807"/>
    </source>
</evidence>
<sequence length="929" mass="105117">MKSFSVNGRTAPLMFGILKHFRVGSTPHNHVLLLTPDPEIFVCKICYRFFYVNSNGKAGCSQGPEHHFHTYENNMECSMKCCQCDHTVKFTVTEPVVPVATLRLLQKNRPDTSDFICCLETFTTYINNLLTGNSRTINVENGAFKKRIKLDEASQNLFQALGFTLSDGHFHPPQLEMKRSSLIIAECELQVFVLNIRETAGLQIPEQYRVYADATAKILEFFGFKYLPSSESQEYSINYDLLGVHHDAPDAVVEWAYKKAVEHDPSSIPEYLDALLNAAQTRKSDELSHAVQMERSQGRYSESDLRTAYAHFEAQDYSISDEDLIAVYSIHLSERPDKLEEHREALRLIGQARMSNQIHQFLSTGKNDWMEDAVFESYIDNSPVGLDNIGNTCYLNSLLQYYFSIKSLRSAVIDSSEPCILDDNTQLGSVTTPQDAENAQLFVKLLRDLFTTLLNTSERSVAPSLELARIALTHGQTQPSNAPAVTPFGPPTKEDAQSQPEEIASEKTAEGVLIDITPTQSDMDVDPVNDPAANQNPPATVESQNVPEASEDKPTAEENQVATAAQHPTPPSLPPRPKSENPSNEFGYQQDVTECMDNVMYLLDIALSRDRTIEGTDGSLIRQLFFGKTEQTLSYVESATSQTIVTKKEEDFSHLIVDVAQGRSLYDGLDEYFDNSKVAFNDTEAEREVIITKLPPFLQIQVQRVQFDRTTSNVFKSNAYLHFEKRIYMDRYLAENSGHLEVQKQAYRALKAEITRHQNTINHYMKNPDYPIPIAEMLEITATYLKGEQNHLMEADGPESNSPSMEQMQMVADTLMKAAQNAKEQIVRAEEKIKELQEEAQLIFDNLREHEYVLHAVFIHQGEASYGHYWIYIYDFDGSKWYKYNDVTVTEVAESEVLADTTNSTANPYCIVYVKAEEAQKLVETVTRK</sequence>
<dbReference type="PROSITE" id="PS00972">
    <property type="entry name" value="USP_1"/>
    <property type="match status" value="1"/>
</dbReference>
<dbReference type="CDD" id="cd09212">
    <property type="entry name" value="PUB"/>
    <property type="match status" value="1"/>
</dbReference>
<dbReference type="Pfam" id="PF13446">
    <property type="entry name" value="RPT"/>
    <property type="match status" value="2"/>
</dbReference>
<dbReference type="InterPro" id="IPR044635">
    <property type="entry name" value="UBP14-like"/>
</dbReference>
<feature type="compositionally biased region" description="Polar residues" evidence="8">
    <location>
        <begin position="474"/>
        <end position="483"/>
    </location>
</feature>
<keyword evidence="7" id="KW-0175">Coiled coil</keyword>
<dbReference type="FunCoup" id="A0A1Y1Y6W8">
    <property type="interactions" value="51"/>
</dbReference>
<evidence type="ECO:0000256" key="1">
    <source>
        <dbReference type="ARBA" id="ARBA00000707"/>
    </source>
</evidence>
<dbReference type="EMBL" id="MCFE01000225">
    <property type="protein sequence ID" value="ORX93747.1"/>
    <property type="molecule type" value="Genomic_DNA"/>
</dbReference>
<dbReference type="GO" id="GO:0061136">
    <property type="term" value="P:regulation of proteasomal protein catabolic process"/>
    <property type="evidence" value="ECO:0007669"/>
    <property type="project" value="TreeGrafter"/>
</dbReference>